<sequence>MFKTLVLCTATLAVLTACGPSPDAPKIAPEARKDLEKAKGVESTVLQQDDAARKQIDDASK</sequence>
<dbReference type="AlphaFoldDB" id="A0A840RAX2"/>
<feature type="region of interest" description="Disordered" evidence="1">
    <location>
        <begin position="38"/>
        <end position="61"/>
    </location>
</feature>
<dbReference type="RefSeq" id="WP_184097002.1">
    <property type="nucleotide sequence ID" value="NZ_JACHHN010000001.1"/>
</dbReference>
<accession>A0A840RAX2</accession>
<name>A0A840RAX2_9NEIS</name>
<comment type="caution">
    <text evidence="2">The sequence shown here is derived from an EMBL/GenBank/DDBJ whole genome shotgun (WGS) entry which is preliminary data.</text>
</comment>
<feature type="compositionally biased region" description="Basic and acidic residues" evidence="1">
    <location>
        <begin position="50"/>
        <end position="61"/>
    </location>
</feature>
<dbReference type="PROSITE" id="PS51257">
    <property type="entry name" value="PROKAR_LIPOPROTEIN"/>
    <property type="match status" value="1"/>
</dbReference>
<dbReference type="Proteomes" id="UP000543030">
    <property type="component" value="Unassembled WGS sequence"/>
</dbReference>
<dbReference type="EMBL" id="JACHHN010000001">
    <property type="protein sequence ID" value="MBB5189688.1"/>
    <property type="molecule type" value="Genomic_DNA"/>
</dbReference>
<keyword evidence="2" id="KW-0449">Lipoprotein</keyword>
<evidence type="ECO:0000313" key="2">
    <source>
        <dbReference type="EMBL" id="MBB5189688.1"/>
    </source>
</evidence>
<gene>
    <name evidence="2" type="ORF">HNQ50_000398</name>
</gene>
<reference evidence="2 3" key="1">
    <citation type="submission" date="2020-08" db="EMBL/GenBank/DDBJ databases">
        <title>Genomic Encyclopedia of Type Strains, Phase IV (KMG-IV): sequencing the most valuable type-strain genomes for metagenomic binning, comparative biology and taxonomic classification.</title>
        <authorList>
            <person name="Goeker M."/>
        </authorList>
    </citation>
    <scope>NUCLEOTIDE SEQUENCE [LARGE SCALE GENOMIC DNA]</scope>
    <source>
        <strain evidence="2 3">DSM 18233</strain>
    </source>
</reference>
<evidence type="ECO:0000313" key="3">
    <source>
        <dbReference type="Proteomes" id="UP000543030"/>
    </source>
</evidence>
<organism evidence="2 3">
    <name type="scientific">Silvimonas terrae</name>
    <dbReference type="NCBI Taxonomy" id="300266"/>
    <lineage>
        <taxon>Bacteria</taxon>
        <taxon>Pseudomonadati</taxon>
        <taxon>Pseudomonadota</taxon>
        <taxon>Betaproteobacteria</taxon>
        <taxon>Neisseriales</taxon>
        <taxon>Chitinibacteraceae</taxon>
        <taxon>Silvimonas</taxon>
    </lineage>
</organism>
<proteinExistence type="predicted"/>
<keyword evidence="3" id="KW-1185">Reference proteome</keyword>
<evidence type="ECO:0000256" key="1">
    <source>
        <dbReference type="SAM" id="MobiDB-lite"/>
    </source>
</evidence>
<protein>
    <submittedName>
        <fullName evidence="2">Putative small lipoprotein YifL</fullName>
    </submittedName>
</protein>